<keyword evidence="1" id="KW-0472">Membrane</keyword>
<reference evidence="3" key="1">
    <citation type="submission" date="2018-05" db="EMBL/GenBank/DDBJ databases">
        <title>Complete Genome Sequence of Methylobacterium sp. 17SD2-17.</title>
        <authorList>
            <person name="Srinivasan S."/>
        </authorList>
    </citation>
    <scope>NUCLEOTIDE SEQUENCE [LARGE SCALE GENOMIC DNA]</scope>
    <source>
        <strain evidence="3">17SD2-17</strain>
    </source>
</reference>
<dbReference type="KEGG" id="mets:DK389_03320"/>
<proteinExistence type="predicted"/>
<accession>A0A2U8W309</accession>
<dbReference type="Proteomes" id="UP000245926">
    <property type="component" value="Chromosome"/>
</dbReference>
<dbReference type="RefSeq" id="WP_109887429.1">
    <property type="nucleotide sequence ID" value="NZ_CP029550.1"/>
</dbReference>
<dbReference type="OrthoDB" id="8004084at2"/>
<evidence type="ECO:0000256" key="1">
    <source>
        <dbReference type="SAM" id="Phobius"/>
    </source>
</evidence>
<sequence>MHVLDWLGFTAAFLAALPPGSERPPEGPMLEKPGGRAAGPLTAFVILLLISSFPVAWAMSRAEETFRATCEASGGQIIRVPLSISYVDQCER</sequence>
<keyword evidence="3" id="KW-1185">Reference proteome</keyword>
<protein>
    <submittedName>
        <fullName evidence="2">Uncharacterized protein</fullName>
    </submittedName>
</protein>
<dbReference type="AlphaFoldDB" id="A0A2U8W309"/>
<keyword evidence="1" id="KW-0812">Transmembrane</keyword>
<evidence type="ECO:0000313" key="2">
    <source>
        <dbReference type="EMBL" id="AWN39742.1"/>
    </source>
</evidence>
<keyword evidence="1" id="KW-1133">Transmembrane helix</keyword>
<feature type="transmembrane region" description="Helical" evidence="1">
    <location>
        <begin position="38"/>
        <end position="59"/>
    </location>
</feature>
<evidence type="ECO:0000313" key="3">
    <source>
        <dbReference type="Proteomes" id="UP000245926"/>
    </source>
</evidence>
<name>A0A2U8W309_9HYPH</name>
<gene>
    <name evidence="2" type="ORF">DK389_03320</name>
</gene>
<organism evidence="2 3">
    <name type="scientific">Methylobacterium durans</name>
    <dbReference type="NCBI Taxonomy" id="2202825"/>
    <lineage>
        <taxon>Bacteria</taxon>
        <taxon>Pseudomonadati</taxon>
        <taxon>Pseudomonadota</taxon>
        <taxon>Alphaproteobacteria</taxon>
        <taxon>Hyphomicrobiales</taxon>
        <taxon>Methylobacteriaceae</taxon>
        <taxon>Methylobacterium</taxon>
    </lineage>
</organism>
<dbReference type="EMBL" id="CP029550">
    <property type="protein sequence ID" value="AWN39742.1"/>
    <property type="molecule type" value="Genomic_DNA"/>
</dbReference>